<dbReference type="InterPro" id="IPR036291">
    <property type="entry name" value="NAD(P)-bd_dom_sf"/>
</dbReference>
<dbReference type="AlphaFoldDB" id="A0A448I509"/>
<dbReference type="OrthoDB" id="9771302at2"/>
<protein>
    <submittedName>
        <fullName evidence="1">Putative nucleoside-diphosphate sugar epimerase</fullName>
    </submittedName>
</protein>
<evidence type="ECO:0000313" key="1">
    <source>
        <dbReference type="EMBL" id="VEG47607.1"/>
    </source>
</evidence>
<gene>
    <name evidence="1" type="ORF">NCTC10485_01890</name>
</gene>
<accession>A0A448I509</accession>
<dbReference type="Proteomes" id="UP000282551">
    <property type="component" value="Chromosome"/>
</dbReference>
<dbReference type="PANTHER" id="PTHR12126:SF11">
    <property type="entry name" value="NADH DEHYDROGENASE [UBIQUINONE] 1 ALPHA SUBCOMPLEX SUBUNIT 9, MITOCHONDRIAL"/>
    <property type="match status" value="1"/>
</dbReference>
<dbReference type="PANTHER" id="PTHR12126">
    <property type="entry name" value="NADH-UBIQUINONE OXIDOREDUCTASE 39 KDA SUBUNIT-RELATED"/>
    <property type="match status" value="1"/>
</dbReference>
<proteinExistence type="predicted"/>
<dbReference type="InterPro" id="IPR051207">
    <property type="entry name" value="ComplexI_NDUFA9_subunit"/>
</dbReference>
<evidence type="ECO:0000313" key="2">
    <source>
        <dbReference type="Proteomes" id="UP000282551"/>
    </source>
</evidence>
<dbReference type="EMBL" id="LR134355">
    <property type="protein sequence ID" value="VEG47607.1"/>
    <property type="molecule type" value="Genomic_DNA"/>
</dbReference>
<organism evidence="1 2">
    <name type="scientific">Mycolicibacterium chitae</name>
    <name type="common">Mycobacterium chitae</name>
    <dbReference type="NCBI Taxonomy" id="1792"/>
    <lineage>
        <taxon>Bacteria</taxon>
        <taxon>Bacillati</taxon>
        <taxon>Actinomycetota</taxon>
        <taxon>Actinomycetes</taxon>
        <taxon>Mycobacteriales</taxon>
        <taxon>Mycobacteriaceae</taxon>
        <taxon>Mycolicibacterium</taxon>
    </lineage>
</organism>
<dbReference type="SUPFAM" id="SSF51735">
    <property type="entry name" value="NAD(P)-binding Rossmann-fold domains"/>
    <property type="match status" value="1"/>
</dbReference>
<dbReference type="Gene3D" id="3.40.50.720">
    <property type="entry name" value="NAD(P)-binding Rossmann-like Domain"/>
    <property type="match status" value="1"/>
</dbReference>
<sequence length="247" mass="25869">MRIVVIGGTGLVGSKLVDVLTGRGHQAVPASPRSGVNSVTGKGLTEALTGAAVVVDVSNSPSFDDSAAMEFFRTSTTNLLTAERLTGVTQHVALSVVGTERLAPQSGYFQAKLMQEELIGTGPIPYSLVRATQFFEFLPVIADAATEAGTVRLPPALIQPMAAVDVAEALARTALGDPVNSSVEIAGPQRFALDELIRELFAARGDRRAVLRDADAKYWGIEVGERTLIPGHGATVFGTSLAAWLNG</sequence>
<dbReference type="RefSeq" id="WP_126333511.1">
    <property type="nucleotide sequence ID" value="NZ_AP022604.1"/>
</dbReference>
<reference evidence="1 2" key="1">
    <citation type="submission" date="2018-12" db="EMBL/GenBank/DDBJ databases">
        <authorList>
            <consortium name="Pathogen Informatics"/>
        </authorList>
    </citation>
    <scope>NUCLEOTIDE SEQUENCE [LARGE SCALE GENOMIC DNA]</scope>
    <source>
        <strain evidence="1 2">NCTC10485</strain>
    </source>
</reference>
<name>A0A448I509_MYCCI</name>
<dbReference type="GO" id="GO:0044877">
    <property type="term" value="F:protein-containing complex binding"/>
    <property type="evidence" value="ECO:0007669"/>
    <property type="project" value="TreeGrafter"/>
</dbReference>
<keyword evidence="2" id="KW-1185">Reference proteome</keyword>